<evidence type="ECO:0000313" key="2">
    <source>
        <dbReference type="EMBL" id="GAI34273.1"/>
    </source>
</evidence>
<protein>
    <submittedName>
        <fullName evidence="2">Uncharacterized protein</fullName>
    </submittedName>
</protein>
<keyword evidence="1" id="KW-0812">Transmembrane</keyword>
<keyword evidence="1" id="KW-0472">Membrane</keyword>
<sequence length="251" mass="28934">MPIMPFVFMFSVYAIIKLYNTGKLIFVGNVKGELIERFNRYKRSLFIVLIISSAIIILRPIIEKRSRYADIEAPKFYDEGWKVVKVDDGLGDRVGKGLFAQLTSTRTILKKILYLNDDPANVGRAKIAYYTAWFPYKPEGGKLTFSVNGEKVFTGDTGYYGQYGYNEVSFDPRFLKRGKNVIYIMKDNDPSYIYILMDSDTYEECSWRSDDWGKTWSPCVRYGSKKLAELMIQLVIFRDGSKNSIFSLKTG</sequence>
<keyword evidence="1" id="KW-1133">Transmembrane helix</keyword>
<accession>X1MSI9</accession>
<evidence type="ECO:0000256" key="1">
    <source>
        <dbReference type="SAM" id="Phobius"/>
    </source>
</evidence>
<name>X1MSI9_9ZZZZ</name>
<dbReference type="EMBL" id="BARV01027157">
    <property type="protein sequence ID" value="GAI34273.1"/>
    <property type="molecule type" value="Genomic_DNA"/>
</dbReference>
<gene>
    <name evidence="2" type="ORF">S06H3_43749</name>
</gene>
<feature type="transmembrane region" description="Helical" evidence="1">
    <location>
        <begin position="45"/>
        <end position="62"/>
    </location>
</feature>
<organism evidence="2">
    <name type="scientific">marine sediment metagenome</name>
    <dbReference type="NCBI Taxonomy" id="412755"/>
    <lineage>
        <taxon>unclassified sequences</taxon>
        <taxon>metagenomes</taxon>
        <taxon>ecological metagenomes</taxon>
    </lineage>
</organism>
<dbReference type="AlphaFoldDB" id="X1MSI9"/>
<feature type="transmembrane region" description="Helical" evidence="1">
    <location>
        <begin position="6"/>
        <end position="25"/>
    </location>
</feature>
<reference evidence="2" key="1">
    <citation type="journal article" date="2014" name="Front. Microbiol.">
        <title>High frequency of phylogenetically diverse reductive dehalogenase-homologous genes in deep subseafloor sedimentary metagenomes.</title>
        <authorList>
            <person name="Kawai M."/>
            <person name="Futagami T."/>
            <person name="Toyoda A."/>
            <person name="Takaki Y."/>
            <person name="Nishi S."/>
            <person name="Hori S."/>
            <person name="Arai W."/>
            <person name="Tsubouchi T."/>
            <person name="Morono Y."/>
            <person name="Uchiyama I."/>
            <person name="Ito T."/>
            <person name="Fujiyama A."/>
            <person name="Inagaki F."/>
            <person name="Takami H."/>
        </authorList>
    </citation>
    <scope>NUCLEOTIDE SEQUENCE</scope>
    <source>
        <strain evidence="2">Expedition CK06-06</strain>
    </source>
</reference>
<proteinExistence type="predicted"/>
<comment type="caution">
    <text evidence="2">The sequence shown here is derived from an EMBL/GenBank/DDBJ whole genome shotgun (WGS) entry which is preliminary data.</text>
</comment>